<dbReference type="RefSeq" id="WP_012159351.1">
    <property type="nucleotide sequence ID" value="NC_009922.1"/>
</dbReference>
<keyword evidence="8" id="KW-1185">Reference proteome</keyword>
<evidence type="ECO:0000256" key="1">
    <source>
        <dbReference type="ARBA" id="ARBA00004236"/>
    </source>
</evidence>
<keyword evidence="5 6" id="KW-0472">Membrane</keyword>
<organism evidence="7 8">
    <name type="scientific">Alkaliphilus oremlandii (strain OhILAs)</name>
    <name type="common">Clostridium oremlandii (strain OhILAs)</name>
    <dbReference type="NCBI Taxonomy" id="350688"/>
    <lineage>
        <taxon>Bacteria</taxon>
        <taxon>Bacillati</taxon>
        <taxon>Bacillota</taxon>
        <taxon>Clostridia</taxon>
        <taxon>Peptostreptococcales</taxon>
        <taxon>Natronincolaceae</taxon>
        <taxon>Alkaliphilus</taxon>
    </lineage>
</organism>
<evidence type="ECO:0000256" key="2">
    <source>
        <dbReference type="ARBA" id="ARBA00022475"/>
    </source>
</evidence>
<dbReference type="GO" id="GO:0016020">
    <property type="term" value="C:membrane"/>
    <property type="evidence" value="ECO:0007669"/>
    <property type="project" value="InterPro"/>
</dbReference>
<accession>A8MHF2</accession>
<keyword evidence="3 6" id="KW-0812">Transmembrane</keyword>
<evidence type="ECO:0000256" key="6">
    <source>
        <dbReference type="SAM" id="Phobius"/>
    </source>
</evidence>
<dbReference type="AlphaFoldDB" id="A8MHF2"/>
<evidence type="ECO:0000256" key="3">
    <source>
        <dbReference type="ARBA" id="ARBA00022692"/>
    </source>
</evidence>
<dbReference type="eggNOG" id="COG3190">
    <property type="taxonomic scope" value="Bacteria"/>
</dbReference>
<evidence type="ECO:0000256" key="5">
    <source>
        <dbReference type="ARBA" id="ARBA00023136"/>
    </source>
</evidence>
<keyword evidence="2" id="KW-1003">Cell membrane</keyword>
<dbReference type="HOGENOM" id="CLU_2115838_0_0_9"/>
<dbReference type="EMBL" id="CP000853">
    <property type="protein sequence ID" value="ABW19039.1"/>
    <property type="molecule type" value="Genomic_DNA"/>
</dbReference>
<dbReference type="InterPro" id="IPR022781">
    <property type="entry name" value="Flagellar_biosynth_FliO"/>
</dbReference>
<dbReference type="STRING" id="350688.Clos_1496"/>
<dbReference type="KEGG" id="aoe:Clos_1496"/>
<protein>
    <recommendedName>
        <fullName evidence="9">Flagellar biosynthesis protein FliO</fullName>
    </recommendedName>
</protein>
<feature type="transmembrane region" description="Helical" evidence="6">
    <location>
        <begin position="6"/>
        <end position="25"/>
    </location>
</feature>
<evidence type="ECO:0000313" key="8">
    <source>
        <dbReference type="Proteomes" id="UP000000269"/>
    </source>
</evidence>
<proteinExistence type="predicted"/>
<comment type="subcellular location">
    <subcellularLocation>
        <location evidence="1">Cell membrane</location>
    </subcellularLocation>
</comment>
<name>A8MHF2_ALKOO</name>
<evidence type="ECO:0000256" key="4">
    <source>
        <dbReference type="ARBA" id="ARBA00022989"/>
    </source>
</evidence>
<dbReference type="Proteomes" id="UP000000269">
    <property type="component" value="Chromosome"/>
</dbReference>
<dbReference type="GO" id="GO:0044781">
    <property type="term" value="P:bacterial-type flagellum organization"/>
    <property type="evidence" value="ECO:0007669"/>
    <property type="project" value="InterPro"/>
</dbReference>
<dbReference type="Pfam" id="PF04347">
    <property type="entry name" value="FliO"/>
    <property type="match status" value="1"/>
</dbReference>
<gene>
    <name evidence="7" type="ordered locus">Clos_1496</name>
</gene>
<keyword evidence="4 6" id="KW-1133">Transmembrane helix</keyword>
<evidence type="ECO:0000313" key="7">
    <source>
        <dbReference type="EMBL" id="ABW19039.1"/>
    </source>
</evidence>
<sequence>MDSVISGLLLILITTLIIVFAYYITNIVGKKTKKLMDGRYTQVLERTMIGLNTNITILKINKKIYIVAMQGKTIEVLDRIDESLWDFKAEKEDGFINISEDITSYLKKRFSKKS</sequence>
<reference evidence="8" key="1">
    <citation type="submission" date="2007-10" db="EMBL/GenBank/DDBJ databases">
        <title>Complete genome of Alkaliphilus oremlandii OhILAs.</title>
        <authorList>
            <person name="Copeland A."/>
            <person name="Lucas S."/>
            <person name="Lapidus A."/>
            <person name="Barry K."/>
            <person name="Detter J.C."/>
            <person name="Glavina del Rio T."/>
            <person name="Hammon N."/>
            <person name="Israni S."/>
            <person name="Dalin E."/>
            <person name="Tice H."/>
            <person name="Pitluck S."/>
            <person name="Chain P."/>
            <person name="Malfatti S."/>
            <person name="Shin M."/>
            <person name="Vergez L."/>
            <person name="Schmutz J."/>
            <person name="Larimer F."/>
            <person name="Land M."/>
            <person name="Hauser L."/>
            <person name="Kyrpides N."/>
            <person name="Mikhailova N."/>
            <person name="Stolz J.F."/>
            <person name="Dawson A."/>
            <person name="Fisher E."/>
            <person name="Crable B."/>
            <person name="Perera E."/>
            <person name="Lisak J."/>
            <person name="Ranganathan M."/>
            <person name="Basu P."/>
            <person name="Richardson P."/>
        </authorList>
    </citation>
    <scope>NUCLEOTIDE SEQUENCE [LARGE SCALE GENOMIC DNA]</scope>
    <source>
        <strain evidence="8">OhILAs</strain>
    </source>
</reference>
<evidence type="ECO:0008006" key="9">
    <source>
        <dbReference type="Google" id="ProtNLM"/>
    </source>
</evidence>